<reference evidence="3" key="1">
    <citation type="journal article" date="2017" name="bioRxiv">
        <title>Conservation of a gene cluster reveals novel cercosporin biosynthetic mechanisms and extends production to the genus Colletotrichum.</title>
        <authorList>
            <person name="de Jonge R."/>
            <person name="Ebert M.K."/>
            <person name="Huitt-Roehl C.R."/>
            <person name="Pal P."/>
            <person name="Suttle J.C."/>
            <person name="Spanner R.E."/>
            <person name="Neubauer J.D."/>
            <person name="Jurick W.M.II."/>
            <person name="Stott K.A."/>
            <person name="Secor G.A."/>
            <person name="Thomma B.P.H.J."/>
            <person name="Van de Peer Y."/>
            <person name="Townsend C.A."/>
            <person name="Bolton M.D."/>
        </authorList>
    </citation>
    <scope>NUCLEOTIDE SEQUENCE [LARGE SCALE GENOMIC DNA]</scope>
    <source>
        <strain evidence="3">CBS538.71</strain>
    </source>
</reference>
<dbReference type="InterPro" id="IPR052895">
    <property type="entry name" value="HetReg/Transcr_Mod"/>
</dbReference>
<dbReference type="PANTHER" id="PTHR24148:SF64">
    <property type="entry name" value="HETEROKARYON INCOMPATIBILITY DOMAIN-CONTAINING PROTEIN"/>
    <property type="match status" value="1"/>
</dbReference>
<keyword evidence="3" id="KW-1185">Reference proteome</keyword>
<organism evidence="2 3">
    <name type="scientific">Cercospora berteroae</name>
    <dbReference type="NCBI Taxonomy" id="357750"/>
    <lineage>
        <taxon>Eukaryota</taxon>
        <taxon>Fungi</taxon>
        <taxon>Dikarya</taxon>
        <taxon>Ascomycota</taxon>
        <taxon>Pezizomycotina</taxon>
        <taxon>Dothideomycetes</taxon>
        <taxon>Dothideomycetidae</taxon>
        <taxon>Mycosphaerellales</taxon>
        <taxon>Mycosphaerellaceae</taxon>
        <taxon>Cercospora</taxon>
    </lineage>
</organism>
<evidence type="ECO:0000313" key="2">
    <source>
        <dbReference type="EMBL" id="PPJ53164.1"/>
    </source>
</evidence>
<gene>
    <name evidence="2" type="ORF">CBER1_11852</name>
</gene>
<comment type="caution">
    <text evidence="2">The sequence shown here is derived from an EMBL/GenBank/DDBJ whole genome shotgun (WGS) entry which is preliminary data.</text>
</comment>
<name>A0A2S6C0B1_9PEZI</name>
<dbReference type="Proteomes" id="UP000237631">
    <property type="component" value="Unassembled WGS sequence"/>
</dbReference>
<protein>
    <recommendedName>
        <fullName evidence="1">Heterokaryon incompatibility domain-containing protein</fullName>
    </recommendedName>
</protein>
<evidence type="ECO:0000259" key="1">
    <source>
        <dbReference type="Pfam" id="PF06985"/>
    </source>
</evidence>
<feature type="domain" description="Heterokaryon incompatibility" evidence="1">
    <location>
        <begin position="50"/>
        <end position="208"/>
    </location>
</feature>
<dbReference type="AlphaFoldDB" id="A0A2S6C0B1"/>
<accession>A0A2S6C0B1</accession>
<dbReference type="Pfam" id="PF06985">
    <property type="entry name" value="HET"/>
    <property type="match status" value="1"/>
</dbReference>
<dbReference type="OrthoDB" id="3626637at2759"/>
<proteinExistence type="predicted"/>
<dbReference type="EMBL" id="PNEN01001586">
    <property type="protein sequence ID" value="PPJ53164.1"/>
    <property type="molecule type" value="Genomic_DNA"/>
</dbReference>
<sequence length="615" mass="69472">MSRHDLYQPLDSARQEIRLLDILPFSKRPEALVTCTLRIVSLQDEPTPSYHTISYVWGDPTPCCSIILNGKNFMVPRSTDQVLRCVSDRENVRTVWIDAVCINQVDLQERAQQVTLMDQVYFFTTGGIVYLGQGEQSSARAIADLEKLAREVKEIAKTPYEEGMLFRPRGSFAIAADITHRLRVNLDVDALTKFLALPWLRRVWVIQEAVLPAQSECLLGDSKTSIDTVLTGCAWLMYHRTHLPSGLRNNLGLLAAQSMWSSKCVRDSVIATLDDRRDIMSSGEPLSILVLNIRGSSTSDERDRIFGLLGLAKKERPLPEMIRPDYTKSLAEVMRDATRYFISVEALLGFFVVPCISHRRREDVTDPDWPSWVPRIHRTDQSQDPAPLPVFSMNTTSEAVISCDANVLRLKGYEVGVVGFTSDILFESGLGATNAQQALSSIHKFVDVTNSSNTALRRTLLADVNFALERCSEASYADYDTLLAYLFQSQTQDFNPQEISLSSLGEVDANSQDAGMRISRFLIAMARACKDRKFARTWRGQYALVPKVCEPRDVIVMIPGCRTPVVLGQLWSEDDEERQLGFVMLGECYLDAHMWPEDVERVKNSDRKLYHWNIL</sequence>
<dbReference type="PANTHER" id="PTHR24148">
    <property type="entry name" value="ANKYRIN REPEAT DOMAIN-CONTAINING PROTEIN 39 HOMOLOG-RELATED"/>
    <property type="match status" value="1"/>
</dbReference>
<dbReference type="STRING" id="357750.A0A2S6C0B1"/>
<evidence type="ECO:0000313" key="3">
    <source>
        <dbReference type="Proteomes" id="UP000237631"/>
    </source>
</evidence>
<dbReference type="InterPro" id="IPR010730">
    <property type="entry name" value="HET"/>
</dbReference>